<feature type="compositionally biased region" description="Polar residues" evidence="1">
    <location>
        <begin position="315"/>
        <end position="324"/>
    </location>
</feature>
<feature type="region of interest" description="Disordered" evidence="1">
    <location>
        <begin position="302"/>
        <end position="324"/>
    </location>
</feature>
<dbReference type="OrthoDB" id="5275938at2759"/>
<evidence type="ECO:0008006" key="4">
    <source>
        <dbReference type="Google" id="ProtNLM"/>
    </source>
</evidence>
<sequence length="324" mass="36376">MSAEEVHAVDPDGDALLIVPRTKTSEASVDEDEDSIHFLVSSKHLTLASAYSKALFSAEWRHGQQLSTCGSVPLRLKNTSHDSETMRIILNVVHGRQRQVPFTVSEKLLLKVALATDYFMCGEAMQAWGLYCTKELVGQFPSTYSSRTWTWIFISYVFGWDSFFRHLTKLVQQSSTEDAYSGSLPIPKWIPDQIFAKRREYLEQVFELIDARLEEPLSPTDICNESCDALKAGTLRKYVRKHQQRSIQDSPLSFVSAIRTWKNPEHLGMSRSYHIPCASGGLLGLMLETHLDSLSATLSGIEGLPKPKDDESHSFLAQSSFSPA</sequence>
<evidence type="ECO:0000313" key="3">
    <source>
        <dbReference type="Proteomes" id="UP000019376"/>
    </source>
</evidence>
<evidence type="ECO:0000313" key="2">
    <source>
        <dbReference type="EMBL" id="EPS31356.1"/>
    </source>
</evidence>
<organism evidence="2 3">
    <name type="scientific">Penicillium oxalicum (strain 114-2 / CGMCC 5302)</name>
    <name type="common">Penicillium decumbens</name>
    <dbReference type="NCBI Taxonomy" id="933388"/>
    <lineage>
        <taxon>Eukaryota</taxon>
        <taxon>Fungi</taxon>
        <taxon>Dikarya</taxon>
        <taxon>Ascomycota</taxon>
        <taxon>Pezizomycotina</taxon>
        <taxon>Eurotiomycetes</taxon>
        <taxon>Eurotiomycetidae</taxon>
        <taxon>Eurotiales</taxon>
        <taxon>Aspergillaceae</taxon>
        <taxon>Penicillium</taxon>
    </lineage>
</organism>
<reference evidence="2 3" key="1">
    <citation type="journal article" date="2013" name="PLoS ONE">
        <title>Genomic and secretomic analyses reveal unique features of the lignocellulolytic enzyme system of Penicillium decumbens.</title>
        <authorList>
            <person name="Liu G."/>
            <person name="Zhang L."/>
            <person name="Wei X."/>
            <person name="Zou G."/>
            <person name="Qin Y."/>
            <person name="Ma L."/>
            <person name="Li J."/>
            <person name="Zheng H."/>
            <person name="Wang S."/>
            <person name="Wang C."/>
            <person name="Xun L."/>
            <person name="Zhao G.-P."/>
            <person name="Zhou Z."/>
            <person name="Qu Y."/>
        </authorList>
    </citation>
    <scope>NUCLEOTIDE SEQUENCE [LARGE SCALE GENOMIC DNA]</scope>
    <source>
        <strain evidence="3">114-2 / CGMCC 5302</strain>
    </source>
</reference>
<evidence type="ECO:0000256" key="1">
    <source>
        <dbReference type="SAM" id="MobiDB-lite"/>
    </source>
</evidence>
<dbReference type="AlphaFoldDB" id="S7ZRR5"/>
<dbReference type="PhylomeDB" id="S7ZRR5"/>
<proteinExistence type="predicted"/>
<dbReference type="STRING" id="933388.S7ZRR5"/>
<dbReference type="EMBL" id="KB644413">
    <property type="protein sequence ID" value="EPS31356.1"/>
    <property type="molecule type" value="Genomic_DNA"/>
</dbReference>
<name>S7ZRR5_PENO1</name>
<protein>
    <recommendedName>
        <fullName evidence="4">BTB domain-containing protein</fullName>
    </recommendedName>
</protein>
<dbReference type="Proteomes" id="UP000019376">
    <property type="component" value="Unassembled WGS sequence"/>
</dbReference>
<dbReference type="HOGENOM" id="CLU_858184_0_0_1"/>
<keyword evidence="3" id="KW-1185">Reference proteome</keyword>
<gene>
    <name evidence="2" type="ORF">PDE_06311</name>
</gene>
<accession>S7ZRR5</accession>